<accession>A0A4Q1BKN5</accession>
<evidence type="ECO:0000313" key="2">
    <source>
        <dbReference type="EMBL" id="RXK38220.1"/>
    </source>
</evidence>
<feature type="compositionally biased region" description="Polar residues" evidence="1">
    <location>
        <begin position="28"/>
        <end position="42"/>
    </location>
</feature>
<dbReference type="AlphaFoldDB" id="A0A4Q1BKN5"/>
<keyword evidence="3" id="KW-1185">Reference proteome</keyword>
<gene>
    <name evidence="2" type="ORF">M231_04504</name>
</gene>
<protein>
    <submittedName>
        <fullName evidence="2">Uncharacterized protein</fullName>
    </submittedName>
</protein>
<reference evidence="2 3" key="1">
    <citation type="submission" date="2016-06" db="EMBL/GenBank/DDBJ databases">
        <title>Evolution of pathogenesis and genome organization in the Tremellales.</title>
        <authorList>
            <person name="Cuomo C."/>
            <person name="Litvintseva A."/>
            <person name="Heitman J."/>
            <person name="Chen Y."/>
            <person name="Sun S."/>
            <person name="Springer D."/>
            <person name="Dromer F."/>
            <person name="Young S."/>
            <person name="Zeng Q."/>
            <person name="Chapman S."/>
            <person name="Gujja S."/>
            <person name="Saif S."/>
            <person name="Birren B."/>
        </authorList>
    </citation>
    <scope>NUCLEOTIDE SEQUENCE [LARGE SCALE GENOMIC DNA]</scope>
    <source>
        <strain evidence="2 3">ATCC 28783</strain>
    </source>
</reference>
<feature type="region of interest" description="Disordered" evidence="1">
    <location>
        <begin position="1"/>
        <end position="47"/>
    </location>
</feature>
<name>A0A4Q1BKN5_TREME</name>
<comment type="caution">
    <text evidence="2">The sequence shown here is derived from an EMBL/GenBank/DDBJ whole genome shotgun (WGS) entry which is preliminary data.</text>
</comment>
<proteinExistence type="predicted"/>
<dbReference type="InParanoid" id="A0A4Q1BKN5"/>
<evidence type="ECO:0000313" key="3">
    <source>
        <dbReference type="Proteomes" id="UP000289152"/>
    </source>
</evidence>
<feature type="compositionally biased region" description="Polar residues" evidence="1">
    <location>
        <begin position="1"/>
        <end position="14"/>
    </location>
</feature>
<sequence>MTTVPSTNLTNDVDSSAAVPDSGIGFPHSQSDFTQMEETPNSGDILKDDASDAKRKILVYSAADLLWIYKHNPLCTLCSDATRVTALIEIIGNSDKTTGRLKADDKRASYHASLSAGGLIASPPAVSTRAASPHSTHYRFPQLAGMTSGKASDSAIKSWRSGGSSGSGDRKARGMGNA</sequence>
<dbReference type="EMBL" id="SDIL01000051">
    <property type="protein sequence ID" value="RXK38220.1"/>
    <property type="molecule type" value="Genomic_DNA"/>
</dbReference>
<evidence type="ECO:0000256" key="1">
    <source>
        <dbReference type="SAM" id="MobiDB-lite"/>
    </source>
</evidence>
<feature type="region of interest" description="Disordered" evidence="1">
    <location>
        <begin position="142"/>
        <end position="178"/>
    </location>
</feature>
<dbReference type="Proteomes" id="UP000289152">
    <property type="component" value="Unassembled WGS sequence"/>
</dbReference>
<organism evidence="2 3">
    <name type="scientific">Tremella mesenterica</name>
    <name type="common">Jelly fungus</name>
    <dbReference type="NCBI Taxonomy" id="5217"/>
    <lineage>
        <taxon>Eukaryota</taxon>
        <taxon>Fungi</taxon>
        <taxon>Dikarya</taxon>
        <taxon>Basidiomycota</taxon>
        <taxon>Agaricomycotina</taxon>
        <taxon>Tremellomycetes</taxon>
        <taxon>Tremellales</taxon>
        <taxon>Tremellaceae</taxon>
        <taxon>Tremella</taxon>
    </lineage>
</organism>